<dbReference type="AlphaFoldDB" id="A0A9P9RFN0"/>
<organism evidence="2 3">
    <name type="scientific">Fusarium solani</name>
    <name type="common">Filamentous fungus</name>
    <dbReference type="NCBI Taxonomy" id="169388"/>
    <lineage>
        <taxon>Eukaryota</taxon>
        <taxon>Fungi</taxon>
        <taxon>Dikarya</taxon>
        <taxon>Ascomycota</taxon>
        <taxon>Pezizomycotina</taxon>
        <taxon>Sordariomycetes</taxon>
        <taxon>Hypocreomycetidae</taxon>
        <taxon>Hypocreales</taxon>
        <taxon>Nectriaceae</taxon>
        <taxon>Fusarium</taxon>
        <taxon>Fusarium solani species complex</taxon>
    </lineage>
</organism>
<protein>
    <submittedName>
        <fullName evidence="2">Transferase</fullName>
    </submittedName>
</protein>
<dbReference type="PANTHER" id="PTHR21310">
    <property type="entry name" value="AMINOGLYCOSIDE PHOSPHOTRANSFERASE-RELATED-RELATED"/>
    <property type="match status" value="1"/>
</dbReference>
<dbReference type="Proteomes" id="UP000736672">
    <property type="component" value="Unassembled WGS sequence"/>
</dbReference>
<feature type="domain" description="Aminoglycoside phosphotransferase" evidence="1">
    <location>
        <begin position="39"/>
        <end position="247"/>
    </location>
</feature>
<dbReference type="Gene3D" id="3.90.1200.10">
    <property type="match status" value="1"/>
</dbReference>
<gene>
    <name evidence="2" type="ORF">B0J15DRAFT_476708</name>
</gene>
<sequence length="301" mass="33140">MDQRLYLTDNAAIELLENLPMVLKPVHVQRSTEGGDHIVWTVNENFILRVPAYQQTNIESLRREKAVLELIQQSIPYELRKVVPIALYLGTANGGWRYGLYKKVEGISVEHMSQRVTAETEKDLAKFLQALGHLDICAAQEIGVPHSEDVNQQDLSRRALKAWNRIKGNRQLGDLAKLDIQKYMASPLLADGSEAVLSHADLKGEHIFIDPTAGKLTGIIDWGDTQVAQPGIDIGGLAISIGALAAVRVGAMAGISDAAVQRGLRGARCESIVLLDKVMNEGDDSPEWLVRRQLERALEGL</sequence>
<dbReference type="OrthoDB" id="5598852at2759"/>
<dbReference type="SUPFAM" id="SSF56112">
    <property type="entry name" value="Protein kinase-like (PK-like)"/>
    <property type="match status" value="1"/>
</dbReference>
<keyword evidence="2" id="KW-0808">Transferase</keyword>
<name>A0A9P9RFN0_FUSSL</name>
<proteinExistence type="predicted"/>
<dbReference type="Pfam" id="PF01636">
    <property type="entry name" value="APH"/>
    <property type="match status" value="1"/>
</dbReference>
<dbReference type="GO" id="GO:0016740">
    <property type="term" value="F:transferase activity"/>
    <property type="evidence" value="ECO:0007669"/>
    <property type="project" value="UniProtKB-KW"/>
</dbReference>
<dbReference type="Gene3D" id="3.30.200.20">
    <property type="entry name" value="Phosphorylase Kinase, domain 1"/>
    <property type="match status" value="1"/>
</dbReference>
<keyword evidence="3" id="KW-1185">Reference proteome</keyword>
<evidence type="ECO:0000313" key="3">
    <source>
        <dbReference type="Proteomes" id="UP000736672"/>
    </source>
</evidence>
<comment type="caution">
    <text evidence="2">The sequence shown here is derived from an EMBL/GenBank/DDBJ whole genome shotgun (WGS) entry which is preliminary data.</text>
</comment>
<dbReference type="InterPro" id="IPR002575">
    <property type="entry name" value="Aminoglycoside_PTrfase"/>
</dbReference>
<accession>A0A9P9RFN0</accession>
<dbReference type="InterPro" id="IPR011009">
    <property type="entry name" value="Kinase-like_dom_sf"/>
</dbReference>
<dbReference type="EMBL" id="JAGTJS010000001">
    <property type="protein sequence ID" value="KAH7276250.1"/>
    <property type="molecule type" value="Genomic_DNA"/>
</dbReference>
<evidence type="ECO:0000313" key="2">
    <source>
        <dbReference type="EMBL" id="KAH7276250.1"/>
    </source>
</evidence>
<evidence type="ECO:0000259" key="1">
    <source>
        <dbReference type="Pfam" id="PF01636"/>
    </source>
</evidence>
<reference evidence="2" key="1">
    <citation type="journal article" date="2021" name="Nat. Commun.">
        <title>Genetic determinants of endophytism in the Arabidopsis root mycobiome.</title>
        <authorList>
            <person name="Mesny F."/>
            <person name="Miyauchi S."/>
            <person name="Thiergart T."/>
            <person name="Pickel B."/>
            <person name="Atanasova L."/>
            <person name="Karlsson M."/>
            <person name="Huettel B."/>
            <person name="Barry K.W."/>
            <person name="Haridas S."/>
            <person name="Chen C."/>
            <person name="Bauer D."/>
            <person name="Andreopoulos W."/>
            <person name="Pangilinan J."/>
            <person name="LaButti K."/>
            <person name="Riley R."/>
            <person name="Lipzen A."/>
            <person name="Clum A."/>
            <person name="Drula E."/>
            <person name="Henrissat B."/>
            <person name="Kohler A."/>
            <person name="Grigoriev I.V."/>
            <person name="Martin F.M."/>
            <person name="Hacquard S."/>
        </authorList>
    </citation>
    <scope>NUCLEOTIDE SEQUENCE</scope>
    <source>
        <strain evidence="2">FSSC 5 MPI-SDFR-AT-0091</strain>
    </source>
</reference>
<dbReference type="InterPro" id="IPR051678">
    <property type="entry name" value="AGP_Transferase"/>
</dbReference>
<dbReference type="PANTHER" id="PTHR21310:SF15">
    <property type="entry name" value="AMINOGLYCOSIDE PHOSPHOTRANSFERASE DOMAIN-CONTAINING PROTEIN"/>
    <property type="match status" value="1"/>
</dbReference>